<protein>
    <submittedName>
        <fullName evidence="1">Uncharacterized protein</fullName>
    </submittedName>
</protein>
<sequence>MNNLGSADIKVTINRRLDRNMKIYALDVRVDDEVYREVSREKAWKLVMQAMEVAEDGNWSIDIYGMDYLRAAR</sequence>
<accession>A0ABD5LRF4</accession>
<dbReference type="EMBL" id="JBETME010000020">
    <property type="protein sequence ID" value="MES4993753.1"/>
    <property type="molecule type" value="Genomic_DNA"/>
</dbReference>
<reference evidence="1 2" key="1">
    <citation type="submission" date="2024-06" db="EMBL/GenBank/DDBJ databases">
        <title>Genome sequencing of Agrobacterium spp. from tobacco in Serbia.</title>
        <authorList>
            <person name="Ilicic R.J."/>
            <person name="Studholme D.J."/>
            <person name="Jelusic A."/>
            <person name="Barac G."/>
            <person name="Bagi F."/>
            <person name="Popovic Milovanovic T."/>
        </authorList>
    </citation>
    <scope>NUCLEOTIDE SEQUENCE [LARGE SCALE GENOMIC DNA]</scope>
    <source>
        <strain evidence="1 2">DA1</strain>
    </source>
</reference>
<evidence type="ECO:0000313" key="1">
    <source>
        <dbReference type="EMBL" id="MES4993753.1"/>
    </source>
</evidence>
<proteinExistence type="predicted"/>
<gene>
    <name evidence="1" type="ORF">ABVB70_26010</name>
</gene>
<name>A0ABD5LRF4_AGRRD</name>
<evidence type="ECO:0000313" key="2">
    <source>
        <dbReference type="Proteomes" id="UP001438189"/>
    </source>
</evidence>
<dbReference type="AlphaFoldDB" id="A0ABD5LRF4"/>
<comment type="caution">
    <text evidence="1">The sequence shown here is derived from an EMBL/GenBank/DDBJ whole genome shotgun (WGS) entry which is preliminary data.</text>
</comment>
<organism evidence="1 2">
    <name type="scientific">Agrobacterium radiobacter</name>
    <dbReference type="NCBI Taxonomy" id="362"/>
    <lineage>
        <taxon>Bacteria</taxon>
        <taxon>Pseudomonadati</taxon>
        <taxon>Pseudomonadota</taxon>
        <taxon>Alphaproteobacteria</taxon>
        <taxon>Hyphomicrobiales</taxon>
        <taxon>Rhizobiaceae</taxon>
        <taxon>Rhizobium/Agrobacterium group</taxon>
        <taxon>Agrobacterium</taxon>
        <taxon>Agrobacterium tumefaciens complex</taxon>
    </lineage>
</organism>
<dbReference type="RefSeq" id="WP_353574719.1">
    <property type="nucleotide sequence ID" value="NZ_JBETME010000020.1"/>
</dbReference>
<dbReference type="Proteomes" id="UP001438189">
    <property type="component" value="Unassembled WGS sequence"/>
</dbReference>